<dbReference type="STRING" id="29170.A0A368FIH2"/>
<protein>
    <submittedName>
        <fullName evidence="2">Uncharacterized protein</fullName>
    </submittedName>
</protein>
<dbReference type="AlphaFoldDB" id="A0A368FIH2"/>
<evidence type="ECO:0000256" key="1">
    <source>
        <dbReference type="SAM" id="Coils"/>
    </source>
</evidence>
<dbReference type="OrthoDB" id="10254988at2759"/>
<organism evidence="2 3">
    <name type="scientific">Ancylostoma caninum</name>
    <name type="common">Dog hookworm</name>
    <dbReference type="NCBI Taxonomy" id="29170"/>
    <lineage>
        <taxon>Eukaryota</taxon>
        <taxon>Metazoa</taxon>
        <taxon>Ecdysozoa</taxon>
        <taxon>Nematoda</taxon>
        <taxon>Chromadorea</taxon>
        <taxon>Rhabditida</taxon>
        <taxon>Rhabditina</taxon>
        <taxon>Rhabditomorpha</taxon>
        <taxon>Strongyloidea</taxon>
        <taxon>Ancylostomatidae</taxon>
        <taxon>Ancylostomatinae</taxon>
        <taxon>Ancylostoma</taxon>
    </lineage>
</organism>
<dbReference type="EMBL" id="JOJR01001203">
    <property type="protein sequence ID" value="RCN31852.1"/>
    <property type="molecule type" value="Genomic_DNA"/>
</dbReference>
<sequence>MELESQKTQRLREDLVTEKSKGAELVSRLRSVCAAVALNGGKIEVEMDDHQLIDSIDDVIMGALTAAKREADALRLQQHTQIAELNDLKSDIEKLRRSESASLVESDDRVRELSKENVTLKEQVFLVQEKVRELQVEIAAKNSEISAAKRGIEELNRNAIVDVMISSVLISMGKIGNDSDFYLLSLLDPPHLDS</sequence>
<evidence type="ECO:0000313" key="3">
    <source>
        <dbReference type="Proteomes" id="UP000252519"/>
    </source>
</evidence>
<keyword evidence="3" id="KW-1185">Reference proteome</keyword>
<evidence type="ECO:0000313" key="2">
    <source>
        <dbReference type="EMBL" id="RCN31852.1"/>
    </source>
</evidence>
<comment type="caution">
    <text evidence="2">The sequence shown here is derived from an EMBL/GenBank/DDBJ whole genome shotgun (WGS) entry which is preliminary data.</text>
</comment>
<dbReference type="Proteomes" id="UP000252519">
    <property type="component" value="Unassembled WGS sequence"/>
</dbReference>
<gene>
    <name evidence="2" type="ORF">ANCCAN_22351</name>
</gene>
<reference evidence="2 3" key="1">
    <citation type="submission" date="2014-10" db="EMBL/GenBank/DDBJ databases">
        <title>Draft genome of the hookworm Ancylostoma caninum.</title>
        <authorList>
            <person name="Mitreva M."/>
        </authorList>
    </citation>
    <scope>NUCLEOTIDE SEQUENCE [LARGE SCALE GENOMIC DNA]</scope>
    <source>
        <strain evidence="2 3">Baltimore</strain>
    </source>
</reference>
<feature type="coiled-coil region" evidence="1">
    <location>
        <begin position="103"/>
        <end position="158"/>
    </location>
</feature>
<accession>A0A368FIH2</accession>
<name>A0A368FIH2_ANCCA</name>
<proteinExistence type="predicted"/>
<keyword evidence="1" id="KW-0175">Coiled coil</keyword>